<evidence type="ECO:0000256" key="1">
    <source>
        <dbReference type="ARBA" id="ARBA00009402"/>
    </source>
</evidence>
<dbReference type="InterPro" id="IPR002513">
    <property type="entry name" value="Tn3_Tnp_DDE_dom"/>
</dbReference>
<gene>
    <name evidence="7" type="ORF">EYC87_17820</name>
</gene>
<dbReference type="RefSeq" id="WP_279254083.1">
    <property type="nucleotide sequence ID" value="NZ_SHNP01000008.1"/>
</dbReference>
<dbReference type="Proteomes" id="UP001143307">
    <property type="component" value="Unassembled WGS sequence"/>
</dbReference>
<evidence type="ECO:0000313" key="8">
    <source>
        <dbReference type="Proteomes" id="UP001143307"/>
    </source>
</evidence>
<dbReference type="Pfam" id="PF13700">
    <property type="entry name" value="DUF4158"/>
    <property type="match status" value="1"/>
</dbReference>
<feature type="domain" description="Tn3 transposase DDE" evidence="5">
    <location>
        <begin position="576"/>
        <end position="959"/>
    </location>
</feature>
<proteinExistence type="inferred from homology"/>
<dbReference type="InterPro" id="IPR025296">
    <property type="entry name" value="DUF4158"/>
</dbReference>
<comment type="caution">
    <text evidence="7">The sequence shown here is derived from an EMBL/GenBank/DDBJ whole genome shotgun (WGS) entry which is preliminary data.</text>
</comment>
<dbReference type="Pfam" id="PF01526">
    <property type="entry name" value="DDE_Tnp_Tn3"/>
    <property type="match status" value="1"/>
</dbReference>
<keyword evidence="2" id="KW-0815">Transposition</keyword>
<dbReference type="EMBL" id="SHNP01000008">
    <property type="protein sequence ID" value="MCX2975441.1"/>
    <property type="molecule type" value="Genomic_DNA"/>
</dbReference>
<evidence type="ECO:0000259" key="6">
    <source>
        <dbReference type="Pfam" id="PF13700"/>
    </source>
</evidence>
<keyword evidence="8" id="KW-1185">Reference proteome</keyword>
<accession>A0ABT3SZL5</accession>
<evidence type="ECO:0000256" key="2">
    <source>
        <dbReference type="ARBA" id="ARBA00022578"/>
    </source>
</evidence>
<dbReference type="NCBIfam" id="NF033527">
    <property type="entry name" value="transpos_Tn3"/>
    <property type="match status" value="1"/>
</dbReference>
<evidence type="ECO:0000256" key="4">
    <source>
        <dbReference type="ARBA" id="ARBA00023172"/>
    </source>
</evidence>
<organism evidence="7 8">
    <name type="scientific">Candidatus Seongchinamella marina</name>
    <dbReference type="NCBI Taxonomy" id="2518990"/>
    <lineage>
        <taxon>Bacteria</taxon>
        <taxon>Pseudomonadati</taxon>
        <taxon>Pseudomonadota</taxon>
        <taxon>Gammaproteobacteria</taxon>
        <taxon>Cellvibrionales</taxon>
        <taxon>Halieaceae</taxon>
        <taxon>Seongchinamella</taxon>
    </lineage>
</organism>
<evidence type="ECO:0000313" key="7">
    <source>
        <dbReference type="EMBL" id="MCX2975441.1"/>
    </source>
</evidence>
<protein>
    <submittedName>
        <fullName evidence="7">Tn3 family transposase</fullName>
    </submittedName>
</protein>
<keyword evidence="4" id="KW-0233">DNA recombination</keyword>
<keyword evidence="3" id="KW-0238">DNA-binding</keyword>
<reference evidence="7" key="1">
    <citation type="submission" date="2019-02" db="EMBL/GenBank/DDBJ databases">
        <authorList>
            <person name="Li S.-H."/>
        </authorList>
    </citation>
    <scope>NUCLEOTIDE SEQUENCE</scope>
    <source>
        <strain evidence="7">IMCC8485</strain>
    </source>
</reference>
<comment type="similarity">
    <text evidence="1">Belongs to the transposase 7 family.</text>
</comment>
<name>A0ABT3SZL5_9GAMM</name>
<sequence>MPARRFLSSSIREILFGVPSGTAALERFYVLAEEDLALVRSRRKPENRLGLAIHLALLRHPGQGWQEGDQVPEAVVHWLSEQVNVPPSALAAYGGRQPTRATHRSLAIRHLGLRPFVRADFQSVSDLAAQAAFDTDDARVIMSRLLEQIRRERLVIPAIDTLDRIGLTGRARARRLAAQSLNNALTDDQKHELNALINNDDSLGQSRLTWLRGMPHSTSSASLHGLLARLKFVRALGLPPDLGEDVHPVRLTKFAREGAVAPAHLLSDFGERRRIATLAAQMTELNIVLTDASIALFEKLTGQLFTRSKNKQSQNWQASQAQVGRLMRLFGTTLHTLSEARQSGEDPFELLDEAVGWERLMNTRPEVDQFSNMATEDPLLLASRRYVQLRKFAPAFMEVFEFELPEAGADLQAALRLLKEQNQERKRKLPDIVPMPFPAKHWKTLIVEEGKPVRRVYETAVVATLRDRLRAGDAWVEGSRDYRRFDTYLVPKMEAIEVIEQTALPADGEAWLAEHRERLNYRLFEVQRKLARDQLEGVRLEKGRLKITPHEAVTPPAGEQLDRAIDAVMPRIRITELLWDVARHTGFLESFTDLRSGRTHANPAAVLASILAGATNLGLERMAQASKNVTHAQLSWASTWHLHPENYSDALAKIIDAHHALPFAQIWGRAEHTSSDGQFFPSRRNAGEINAKYGPDPGLKIYSFLSGQYGSFHSDVIGATVGEAPFVLDGLMGNVAQFNPLLHYVDTGGVSDHVFALFHLLGLSLAPRLRDFPDRRLACFGKASVWKGLAPIMGRPINEDAVLGHWDDALRLAVSTQQGTVKPSAMLRKLGAYRQQNRFYLALGEIGRVRRTLFMLDWIEDPKLRMECQGGLNKGEARHSLAKAVFAHSQGRIYDRSALAQQKRAMALNLVIAAIVYWNTLYMDKATEHLRKIGKLPDLSLRKHVSPLGWDHINLTGDYVWDSGAAERSNERPLHTAAARKWE</sequence>
<evidence type="ECO:0000259" key="5">
    <source>
        <dbReference type="Pfam" id="PF01526"/>
    </source>
</evidence>
<dbReference type="InterPro" id="IPR047653">
    <property type="entry name" value="Tn3-like_transpos"/>
</dbReference>
<feature type="domain" description="DUF4158" evidence="6">
    <location>
        <begin position="6"/>
        <end position="165"/>
    </location>
</feature>
<evidence type="ECO:0000256" key="3">
    <source>
        <dbReference type="ARBA" id="ARBA00023125"/>
    </source>
</evidence>